<dbReference type="InterPro" id="IPR011335">
    <property type="entry name" value="Restrct_endonuc-II-like"/>
</dbReference>
<keyword evidence="4" id="KW-1185">Reference proteome</keyword>
<sequence>MTYEKGRIAEEKALAYLEKQGLELIKKNYNCRLGEIDLIMRDKDQLVFIEVRSRVSLQFGGGIASVTYAKKQKILKAAAYYMLEHQKYNQFALRFDVVSIDGKSASINWVKDAFGTDY</sequence>
<dbReference type="CDD" id="cd20736">
    <property type="entry name" value="PoNe_Nuclease"/>
    <property type="match status" value="1"/>
</dbReference>
<gene>
    <name evidence="3" type="ORF">Lboz_1952</name>
</gene>
<dbReference type="NCBIfam" id="NF009150">
    <property type="entry name" value="PRK12497.1-3"/>
    <property type="match status" value="1"/>
</dbReference>
<organism evidence="3 4">
    <name type="scientific">Legionella bozemanae</name>
    <name type="common">Fluoribacter bozemanae</name>
    <dbReference type="NCBI Taxonomy" id="447"/>
    <lineage>
        <taxon>Bacteria</taxon>
        <taxon>Pseudomonadati</taxon>
        <taxon>Pseudomonadota</taxon>
        <taxon>Gammaproteobacteria</taxon>
        <taxon>Legionellales</taxon>
        <taxon>Legionellaceae</taxon>
        <taxon>Legionella</taxon>
    </lineage>
</organism>
<evidence type="ECO:0000313" key="3">
    <source>
        <dbReference type="EMBL" id="KTC73306.1"/>
    </source>
</evidence>
<dbReference type="OrthoDB" id="9794876at2"/>
<dbReference type="GO" id="GO:0003676">
    <property type="term" value="F:nucleic acid binding"/>
    <property type="evidence" value="ECO:0007669"/>
    <property type="project" value="InterPro"/>
</dbReference>
<dbReference type="PATRIC" id="fig|447.4.peg.2081"/>
<dbReference type="PANTHER" id="PTHR34039">
    <property type="entry name" value="UPF0102 PROTEIN YRAN"/>
    <property type="match status" value="1"/>
</dbReference>
<evidence type="ECO:0000256" key="1">
    <source>
        <dbReference type="ARBA" id="ARBA00006738"/>
    </source>
</evidence>
<dbReference type="InterPro" id="IPR011856">
    <property type="entry name" value="tRNA_endonuc-like_dom_sf"/>
</dbReference>
<dbReference type="InterPro" id="IPR003509">
    <property type="entry name" value="UPF0102_YraN-like"/>
</dbReference>
<dbReference type="Gene3D" id="3.40.1350.10">
    <property type="match status" value="1"/>
</dbReference>
<evidence type="ECO:0000256" key="2">
    <source>
        <dbReference type="HAMAP-Rule" id="MF_00048"/>
    </source>
</evidence>
<comment type="similarity">
    <text evidence="1 2">Belongs to the UPF0102 family.</text>
</comment>
<dbReference type="SUPFAM" id="SSF52980">
    <property type="entry name" value="Restriction endonuclease-like"/>
    <property type="match status" value="1"/>
</dbReference>
<reference evidence="3 4" key="1">
    <citation type="submission" date="2015-11" db="EMBL/GenBank/DDBJ databases">
        <title>Genomic analysis of 38 Legionella species identifies large and diverse effector repertoires.</title>
        <authorList>
            <person name="Burstein D."/>
            <person name="Amaro F."/>
            <person name="Zusman T."/>
            <person name="Lifshitz Z."/>
            <person name="Cohen O."/>
            <person name="Gilbert J.A."/>
            <person name="Pupko T."/>
            <person name="Shuman H.A."/>
            <person name="Segal G."/>
        </authorList>
    </citation>
    <scope>NUCLEOTIDE SEQUENCE [LARGE SCALE GENOMIC DNA]</scope>
    <source>
        <strain evidence="3 4">WIGA</strain>
    </source>
</reference>
<dbReference type="RefSeq" id="WP_058459587.1">
    <property type="nucleotide sequence ID" value="NZ_CAAAIY010000010.1"/>
</dbReference>
<dbReference type="PANTHER" id="PTHR34039:SF1">
    <property type="entry name" value="UPF0102 PROTEIN YRAN"/>
    <property type="match status" value="1"/>
</dbReference>
<protein>
    <recommendedName>
        <fullName evidence="2">UPF0102 protein Lboz_1952</fullName>
    </recommendedName>
</protein>
<dbReference type="EMBL" id="LNXU01000019">
    <property type="protein sequence ID" value="KTC73306.1"/>
    <property type="molecule type" value="Genomic_DNA"/>
</dbReference>
<dbReference type="NCBIfam" id="TIGR00252">
    <property type="entry name" value="YraN family protein"/>
    <property type="match status" value="1"/>
</dbReference>
<evidence type="ECO:0000313" key="4">
    <source>
        <dbReference type="Proteomes" id="UP000054695"/>
    </source>
</evidence>
<dbReference type="STRING" id="447.Lboz_1952"/>
<proteinExistence type="inferred from homology"/>
<dbReference type="HAMAP" id="MF_00048">
    <property type="entry name" value="UPF0102"/>
    <property type="match status" value="1"/>
</dbReference>
<dbReference type="Pfam" id="PF02021">
    <property type="entry name" value="UPF0102"/>
    <property type="match status" value="1"/>
</dbReference>
<accession>A0A0W0RQG4</accession>
<comment type="caution">
    <text evidence="3">The sequence shown here is derived from an EMBL/GenBank/DDBJ whole genome shotgun (WGS) entry which is preliminary data.</text>
</comment>
<name>A0A0W0RQG4_LEGBO</name>
<dbReference type="Proteomes" id="UP000054695">
    <property type="component" value="Unassembled WGS sequence"/>
</dbReference>
<dbReference type="AlphaFoldDB" id="A0A0W0RQG4"/>